<protein>
    <submittedName>
        <fullName evidence="1">Uncharacterized protein</fullName>
    </submittedName>
</protein>
<reference evidence="1" key="1">
    <citation type="journal article" date="2020" name="Stud. Mycol.">
        <title>101 Dothideomycetes genomes: a test case for predicting lifestyles and emergence of pathogens.</title>
        <authorList>
            <person name="Haridas S."/>
            <person name="Albert R."/>
            <person name="Binder M."/>
            <person name="Bloem J."/>
            <person name="Labutti K."/>
            <person name="Salamov A."/>
            <person name="Andreopoulos B."/>
            <person name="Baker S."/>
            <person name="Barry K."/>
            <person name="Bills G."/>
            <person name="Bluhm B."/>
            <person name="Cannon C."/>
            <person name="Castanera R."/>
            <person name="Culley D."/>
            <person name="Daum C."/>
            <person name="Ezra D."/>
            <person name="Gonzalez J."/>
            <person name="Henrissat B."/>
            <person name="Kuo A."/>
            <person name="Liang C."/>
            <person name="Lipzen A."/>
            <person name="Lutzoni F."/>
            <person name="Magnuson J."/>
            <person name="Mondo S."/>
            <person name="Nolan M."/>
            <person name="Ohm R."/>
            <person name="Pangilinan J."/>
            <person name="Park H.-J."/>
            <person name="Ramirez L."/>
            <person name="Alfaro M."/>
            <person name="Sun H."/>
            <person name="Tritt A."/>
            <person name="Yoshinaga Y."/>
            <person name="Zwiers L.-H."/>
            <person name="Turgeon B."/>
            <person name="Goodwin S."/>
            <person name="Spatafora J."/>
            <person name="Crous P."/>
            <person name="Grigoriev I."/>
        </authorList>
    </citation>
    <scope>NUCLEOTIDE SEQUENCE</scope>
    <source>
        <strain evidence="1">ATCC 74209</strain>
    </source>
</reference>
<organism evidence="1 2">
    <name type="scientific">Delitschia confertaspora ATCC 74209</name>
    <dbReference type="NCBI Taxonomy" id="1513339"/>
    <lineage>
        <taxon>Eukaryota</taxon>
        <taxon>Fungi</taxon>
        <taxon>Dikarya</taxon>
        <taxon>Ascomycota</taxon>
        <taxon>Pezizomycotina</taxon>
        <taxon>Dothideomycetes</taxon>
        <taxon>Pleosporomycetidae</taxon>
        <taxon>Pleosporales</taxon>
        <taxon>Delitschiaceae</taxon>
        <taxon>Delitschia</taxon>
    </lineage>
</organism>
<dbReference type="Proteomes" id="UP000799536">
    <property type="component" value="Unassembled WGS sequence"/>
</dbReference>
<keyword evidence="2" id="KW-1185">Reference proteome</keyword>
<dbReference type="EMBL" id="ML994458">
    <property type="protein sequence ID" value="KAF2196169.1"/>
    <property type="molecule type" value="Genomic_DNA"/>
</dbReference>
<sequence>MYLPVGRTLIRISEQRNIFSLGSYPAPLFPMRFNYVARPELLDTRHMKKIQEEDKLICQLVQDFILQNIFKQTQKDYIFKNPTDLAVNLLPSFNDIFPDSLQSVWKIGEVTMRNVFASGVLLDIHEICPGFDGRKLLHEEGRCQDELFEFYIDNKGSLHTRSGIRWLQKENQLVMEIWQRVYLQIIDSKFAISSRYLYNNFPNPTTMIYPARITEEDLKKITSECLIHSVLSGSLKPSRDKGTAFAVAHLYNAQRKMELTDIAWSHMERIIKVHTGPLFANEIPSTPQEMQAHMFFRLGMDRSLTRFGTDKKSQAKNDIAISPAISLLLQFFRTKQPLEKTVYQLEDFANAAISETQIPHLGLTKVSVHLLEAIGERLKASGYKLQSIRINPDDSKNYGLIFIVAEMLLENSTMKKKDPGRKLQLAAIELKTCGIT</sequence>
<evidence type="ECO:0000313" key="1">
    <source>
        <dbReference type="EMBL" id="KAF2196169.1"/>
    </source>
</evidence>
<proteinExistence type="predicted"/>
<gene>
    <name evidence="1" type="ORF">GQ43DRAFT_499551</name>
</gene>
<comment type="caution">
    <text evidence="1">The sequence shown here is derived from an EMBL/GenBank/DDBJ whole genome shotgun (WGS) entry which is preliminary data.</text>
</comment>
<dbReference type="AlphaFoldDB" id="A0A9P4JD86"/>
<dbReference type="OrthoDB" id="3945475at2759"/>
<accession>A0A9P4JD86</accession>
<evidence type="ECO:0000313" key="2">
    <source>
        <dbReference type="Proteomes" id="UP000799536"/>
    </source>
</evidence>
<name>A0A9P4JD86_9PLEO</name>